<protein>
    <recommendedName>
        <fullName evidence="4">Flagellar protein FliT</fullName>
    </recommendedName>
</protein>
<sequence length="510" mass="59063">MFFVRERLHFFRPLTTKYRQQVLECLCLLHERLYGATAEYGQSLGRDQVLDVFEEALARAPVLEAMASEGSSLGDVELEPIEQRFKNHREHAGWVLKLLLEHGWLERQVDAATLQSSYPLSRAGRLFIAPMVEMGSRRVRTRHRNTRNTLNALEAFASRGEIHDLLDAFEYSERIITDFTDIISELEERKRELVQEVESQRIVQQATEQFFEFMEKRFQPDVSVRLSADSVEKHRDRVFKAITRIRRKDKVFKQTAERRLRELAPELIHDTRQSALWYVLDTIDQRMRRAADTMLPALRSALAGFTKRADIIIRQLSYLANSARDPWLEACDNLRKLPPQEAEQRLTQLGEYLSGVNVRLVDPAQVRLSTRKSATTVMSALEDERPLDPQAQKELLIQQMLDQAFVINDNRQQHYLRTHIESALRNDQSIATRDLPIDNASDLLAVAHAIESASRQAPDANYRFRVKYLNRQYQNNFFSTADDFELSLSYEADAPIGADENTLSEQVDDQ</sequence>
<dbReference type="Proteomes" id="UP001320119">
    <property type="component" value="Chromosome"/>
</dbReference>
<name>A0AAN1WI29_9GAMM</name>
<keyword evidence="1" id="KW-0175">Coiled coil</keyword>
<dbReference type="AlphaFoldDB" id="A0AAN1WI29"/>
<evidence type="ECO:0008006" key="4">
    <source>
        <dbReference type="Google" id="ProtNLM"/>
    </source>
</evidence>
<reference evidence="2 3" key="1">
    <citation type="journal article" date="2022" name="IScience">
        <title>An ultrasensitive nanofiber-based assay for enzymatic hydrolysis and deep-sea microbial degradation of cellulose.</title>
        <authorList>
            <person name="Tsudome M."/>
            <person name="Tachioka M."/>
            <person name="Miyazaki M."/>
            <person name="Uchimura K."/>
            <person name="Tsuda M."/>
            <person name="Takaki Y."/>
            <person name="Deguchi S."/>
        </authorList>
    </citation>
    <scope>NUCLEOTIDE SEQUENCE [LARGE SCALE GENOMIC DNA]</scope>
    <source>
        <strain evidence="2 3">GE09</strain>
    </source>
</reference>
<dbReference type="InterPro" id="IPR043773">
    <property type="entry name" value="JetA"/>
</dbReference>
<proteinExistence type="predicted"/>
<dbReference type="EMBL" id="AP023086">
    <property type="protein sequence ID" value="BCD98005.1"/>
    <property type="molecule type" value="Genomic_DNA"/>
</dbReference>
<accession>A0AAN1WI29</accession>
<keyword evidence="3" id="KW-1185">Reference proteome</keyword>
<evidence type="ECO:0000313" key="2">
    <source>
        <dbReference type="EMBL" id="BCD98005.1"/>
    </source>
</evidence>
<dbReference type="Pfam" id="PF18982">
    <property type="entry name" value="JetA"/>
    <property type="match status" value="1"/>
</dbReference>
<evidence type="ECO:0000313" key="3">
    <source>
        <dbReference type="Proteomes" id="UP001320119"/>
    </source>
</evidence>
<dbReference type="RefSeq" id="WP_236982058.1">
    <property type="nucleotide sequence ID" value="NZ_AP023086.1"/>
</dbReference>
<dbReference type="KEGG" id="marq:MARGE09_P2206"/>
<organism evidence="2 3">
    <name type="scientific">Marinagarivorans cellulosilyticus</name>
    <dbReference type="NCBI Taxonomy" id="2721545"/>
    <lineage>
        <taxon>Bacteria</taxon>
        <taxon>Pseudomonadati</taxon>
        <taxon>Pseudomonadota</taxon>
        <taxon>Gammaproteobacteria</taxon>
        <taxon>Cellvibrionales</taxon>
        <taxon>Cellvibrionaceae</taxon>
        <taxon>Marinagarivorans</taxon>
    </lineage>
</organism>
<evidence type="ECO:0000256" key="1">
    <source>
        <dbReference type="SAM" id="Coils"/>
    </source>
</evidence>
<feature type="coiled-coil region" evidence="1">
    <location>
        <begin position="176"/>
        <end position="203"/>
    </location>
</feature>
<gene>
    <name evidence="2" type="ORF">MARGE09_P2206</name>
</gene>